<gene>
    <name evidence="1" type="ORF">EJO66_30605</name>
</gene>
<name>A0ABX9ZXV1_9BURK</name>
<sequence length="130" mass="14899">MKQIFTDYIRELDYYLGSMSDDDLADFYINDADCRTKLFDAMKVDFDRFGPLSKQRVLEAIEFIPSSGQIDKFWGYIVPQAVPLDEVEDKPGYLRALYAKLVGHEPLQRDFGSDVELVDAIGPHGIDVRQ</sequence>
<proteinExistence type="predicted"/>
<protein>
    <submittedName>
        <fullName evidence="1">Uncharacterized protein</fullName>
    </submittedName>
</protein>
<comment type="caution">
    <text evidence="1">The sequence shown here is derived from an EMBL/GenBank/DDBJ whole genome shotgun (WGS) entry which is preliminary data.</text>
</comment>
<evidence type="ECO:0000313" key="2">
    <source>
        <dbReference type="Proteomes" id="UP000271137"/>
    </source>
</evidence>
<organism evidence="1 2">
    <name type="scientific">Variovorax beijingensis</name>
    <dbReference type="NCBI Taxonomy" id="2496117"/>
    <lineage>
        <taxon>Bacteria</taxon>
        <taxon>Pseudomonadati</taxon>
        <taxon>Pseudomonadota</taxon>
        <taxon>Betaproteobacteria</taxon>
        <taxon>Burkholderiales</taxon>
        <taxon>Comamonadaceae</taxon>
        <taxon>Variovorax</taxon>
    </lineage>
</organism>
<reference evidence="1 2" key="1">
    <citation type="submission" date="2018-12" db="EMBL/GenBank/DDBJ databases">
        <title>The genome sequences of strain 502.</title>
        <authorList>
            <person name="Gao J."/>
            <person name="Sun J."/>
        </authorList>
    </citation>
    <scope>NUCLEOTIDE SEQUENCE [LARGE SCALE GENOMIC DNA]</scope>
    <source>
        <strain evidence="1 2">502</strain>
    </source>
</reference>
<dbReference type="EMBL" id="RXFQ01000029">
    <property type="protein sequence ID" value="RSZ29196.1"/>
    <property type="molecule type" value="Genomic_DNA"/>
</dbReference>
<dbReference type="Proteomes" id="UP000271137">
    <property type="component" value="Unassembled WGS sequence"/>
</dbReference>
<keyword evidence="2" id="KW-1185">Reference proteome</keyword>
<evidence type="ECO:0000313" key="1">
    <source>
        <dbReference type="EMBL" id="RSZ29196.1"/>
    </source>
</evidence>
<accession>A0ABX9ZXV1</accession>